<dbReference type="OrthoDB" id="6380398at2759"/>
<dbReference type="GO" id="GO:0004252">
    <property type="term" value="F:serine-type endopeptidase activity"/>
    <property type="evidence" value="ECO:0007669"/>
    <property type="project" value="InterPro"/>
</dbReference>
<keyword evidence="1" id="KW-1015">Disulfide bond</keyword>
<proteinExistence type="predicted"/>
<dbReference type="EMBL" id="NCKU01015732">
    <property type="protein sequence ID" value="RWR99317.1"/>
    <property type="molecule type" value="Genomic_DNA"/>
</dbReference>
<evidence type="ECO:0000259" key="2">
    <source>
        <dbReference type="PROSITE" id="PS50240"/>
    </source>
</evidence>
<dbReference type="InterPro" id="IPR009003">
    <property type="entry name" value="Peptidase_S1_PA"/>
</dbReference>
<dbReference type="PANTHER" id="PTHR24252:SF7">
    <property type="entry name" value="HYALIN"/>
    <property type="match status" value="1"/>
</dbReference>
<comment type="caution">
    <text evidence="3">The sequence shown here is derived from an EMBL/GenBank/DDBJ whole genome shotgun (WGS) entry which is preliminary data.</text>
</comment>
<dbReference type="STRING" id="1965070.A0A3S3PX08"/>
<dbReference type="InterPro" id="IPR043504">
    <property type="entry name" value="Peptidase_S1_PA_chymotrypsin"/>
</dbReference>
<dbReference type="GO" id="GO:0006508">
    <property type="term" value="P:proteolysis"/>
    <property type="evidence" value="ECO:0007669"/>
    <property type="project" value="InterPro"/>
</dbReference>
<evidence type="ECO:0000256" key="1">
    <source>
        <dbReference type="ARBA" id="ARBA00023157"/>
    </source>
</evidence>
<evidence type="ECO:0000313" key="4">
    <source>
        <dbReference type="Proteomes" id="UP000285301"/>
    </source>
</evidence>
<dbReference type="InterPro" id="IPR001254">
    <property type="entry name" value="Trypsin_dom"/>
</dbReference>
<dbReference type="PANTHER" id="PTHR24252">
    <property type="entry name" value="ACROSIN-RELATED"/>
    <property type="match status" value="1"/>
</dbReference>
<dbReference type="SUPFAM" id="SSF50494">
    <property type="entry name" value="Trypsin-like serine proteases"/>
    <property type="match status" value="1"/>
</dbReference>
<feature type="non-terminal residue" evidence="3">
    <location>
        <position position="208"/>
    </location>
</feature>
<evidence type="ECO:0000313" key="3">
    <source>
        <dbReference type="EMBL" id="RWR99317.1"/>
    </source>
</evidence>
<gene>
    <name evidence="3" type="ORF">B4U79_18810</name>
</gene>
<dbReference type="PROSITE" id="PS50240">
    <property type="entry name" value="TRYPSIN_DOM"/>
    <property type="match status" value="1"/>
</dbReference>
<accession>A0A3S3PX08</accession>
<dbReference type="AlphaFoldDB" id="A0A3S3PX08"/>
<dbReference type="PROSITE" id="PS00134">
    <property type="entry name" value="TRYPSIN_HIS"/>
    <property type="match status" value="1"/>
</dbReference>
<organism evidence="3 4">
    <name type="scientific">Dinothrombium tinctorium</name>
    <dbReference type="NCBI Taxonomy" id="1965070"/>
    <lineage>
        <taxon>Eukaryota</taxon>
        <taxon>Metazoa</taxon>
        <taxon>Ecdysozoa</taxon>
        <taxon>Arthropoda</taxon>
        <taxon>Chelicerata</taxon>
        <taxon>Arachnida</taxon>
        <taxon>Acari</taxon>
        <taxon>Acariformes</taxon>
        <taxon>Trombidiformes</taxon>
        <taxon>Prostigmata</taxon>
        <taxon>Anystina</taxon>
        <taxon>Parasitengona</taxon>
        <taxon>Trombidioidea</taxon>
        <taxon>Trombidiidae</taxon>
        <taxon>Dinothrombium</taxon>
    </lineage>
</organism>
<keyword evidence="4" id="KW-1185">Reference proteome</keyword>
<dbReference type="InterPro" id="IPR018114">
    <property type="entry name" value="TRYPSIN_HIS"/>
</dbReference>
<protein>
    <recommendedName>
        <fullName evidence="2">Peptidase S1 domain-containing protein</fullName>
    </recommendedName>
</protein>
<sequence>MNSYAEVQCGQTNANGQAAGTAQAFIIDGTNAAPGEACWYVSLKITVCSAFLCQTSFCGGSILNQTIVVTAAHCVRSLFEIPFITHKQVEVCTGVLYLNDNSDGKKCYNTTSIRVHPLYNFFPISPILFAANDIAVINVLLDNFQLTENGYGSTCPICPPNPETDYTKSSCFAVGLGINNSGQLAQTLQKASMHIVDFLQCASAYALQ</sequence>
<dbReference type="Gene3D" id="2.40.10.10">
    <property type="entry name" value="Trypsin-like serine proteases"/>
    <property type="match status" value="1"/>
</dbReference>
<dbReference type="Proteomes" id="UP000285301">
    <property type="component" value="Unassembled WGS sequence"/>
</dbReference>
<dbReference type="Pfam" id="PF00089">
    <property type="entry name" value="Trypsin"/>
    <property type="match status" value="1"/>
</dbReference>
<name>A0A3S3PX08_9ACAR</name>
<reference evidence="3 4" key="1">
    <citation type="journal article" date="2018" name="Gigascience">
        <title>Genomes of trombidid mites reveal novel predicted allergens and laterally-transferred genes associated with secondary metabolism.</title>
        <authorList>
            <person name="Dong X."/>
            <person name="Chaisiri K."/>
            <person name="Xia D."/>
            <person name="Armstrong S.D."/>
            <person name="Fang Y."/>
            <person name="Donnelly M.J."/>
            <person name="Kadowaki T."/>
            <person name="McGarry J.W."/>
            <person name="Darby A.C."/>
            <person name="Makepeace B.L."/>
        </authorList>
    </citation>
    <scope>NUCLEOTIDE SEQUENCE [LARGE SCALE GENOMIC DNA]</scope>
    <source>
        <strain evidence="3">UoL-WK</strain>
    </source>
</reference>
<dbReference type="SMART" id="SM00020">
    <property type="entry name" value="Tryp_SPc"/>
    <property type="match status" value="1"/>
</dbReference>
<feature type="domain" description="Peptidase S1" evidence="2">
    <location>
        <begin position="26"/>
        <end position="208"/>
    </location>
</feature>